<evidence type="ECO:0000313" key="2">
    <source>
        <dbReference type="EMBL" id="NOK37602.1"/>
    </source>
</evidence>
<proteinExistence type="predicted"/>
<accession>A0A7Y4KPW9</accession>
<gene>
    <name evidence="2" type="ORF">HMI49_30830</name>
</gene>
<feature type="transmembrane region" description="Helical" evidence="1">
    <location>
        <begin position="87"/>
        <end position="103"/>
    </location>
</feature>
<name>A0A7Y4KPW9_9BACT</name>
<keyword evidence="3" id="KW-1185">Reference proteome</keyword>
<dbReference type="Proteomes" id="UP000563426">
    <property type="component" value="Unassembled WGS sequence"/>
</dbReference>
<dbReference type="RefSeq" id="WP_171437514.1">
    <property type="nucleotide sequence ID" value="NZ_JABFJV010000239.1"/>
</dbReference>
<comment type="caution">
    <text evidence="2">The sequence shown here is derived from an EMBL/GenBank/DDBJ whole genome shotgun (WGS) entry which is preliminary data.</text>
</comment>
<keyword evidence="1" id="KW-1133">Transmembrane helix</keyword>
<dbReference type="AlphaFoldDB" id="A0A7Y4KPW9"/>
<feature type="transmembrane region" description="Helical" evidence="1">
    <location>
        <begin position="123"/>
        <end position="143"/>
    </location>
</feature>
<sequence>MQAQCEQCGTPLPGLAPGHVLLTCRGCGVTYHVRDNGSFRRVGGPVAPTEGKPVVARGSVSVAPPNFLVERDDGALRIGWTAPSFDAMYAVLGILLVAVLYAVRFPDQVASFNVLEWSCVGGVLLMGLYPAIAMALNLTWVEVKGDTLRITSKPLPVFGAATVDVRTLDSLAVHAFTRKGGKGLYVLRRFALNARTRDGQTLTLVTGFENEGDAAWLADTLRRHLRLKDGPWGETVPSDD</sequence>
<reference evidence="2 3" key="1">
    <citation type="submission" date="2020-05" db="EMBL/GenBank/DDBJ databases">
        <authorList>
            <person name="Whitworth D."/>
        </authorList>
    </citation>
    <scope>NUCLEOTIDE SEQUENCE [LARGE SCALE GENOMIC DNA]</scope>
    <source>
        <strain evidence="2 3">AB043B</strain>
    </source>
</reference>
<evidence type="ECO:0000256" key="1">
    <source>
        <dbReference type="SAM" id="Phobius"/>
    </source>
</evidence>
<dbReference type="EMBL" id="JABFJV010000239">
    <property type="protein sequence ID" value="NOK37602.1"/>
    <property type="molecule type" value="Genomic_DNA"/>
</dbReference>
<organism evidence="2 3">
    <name type="scientific">Corallococcus exercitus</name>
    <dbReference type="NCBI Taxonomy" id="2316736"/>
    <lineage>
        <taxon>Bacteria</taxon>
        <taxon>Pseudomonadati</taxon>
        <taxon>Myxococcota</taxon>
        <taxon>Myxococcia</taxon>
        <taxon>Myxococcales</taxon>
        <taxon>Cystobacterineae</taxon>
        <taxon>Myxococcaceae</taxon>
        <taxon>Corallococcus</taxon>
    </lineage>
</organism>
<keyword evidence="1" id="KW-0812">Transmembrane</keyword>
<evidence type="ECO:0000313" key="3">
    <source>
        <dbReference type="Proteomes" id="UP000563426"/>
    </source>
</evidence>
<protein>
    <submittedName>
        <fullName evidence="2">Uncharacterized protein</fullName>
    </submittedName>
</protein>
<keyword evidence="1" id="KW-0472">Membrane</keyword>